<organism evidence="1 2">
    <name type="scientific">Arthrobacter phage Nandita</name>
    <dbReference type="NCBI Taxonomy" id="2419963"/>
    <lineage>
        <taxon>Viruses</taxon>
        <taxon>Duplodnaviria</taxon>
        <taxon>Heunggongvirae</taxon>
        <taxon>Uroviricota</taxon>
        <taxon>Caudoviricetes</taxon>
        <taxon>Daemsvirinae</taxon>
        <taxon>Nanditavirus</taxon>
        <taxon>Nanditavirus nandita</taxon>
    </lineage>
</organism>
<dbReference type="EMBL" id="MH834621">
    <property type="protein sequence ID" value="AYN58679.1"/>
    <property type="molecule type" value="Genomic_DNA"/>
</dbReference>
<gene>
    <name evidence="1" type="primary">60</name>
    <name evidence="1" type="ORF">PBI_NANDITA_60</name>
</gene>
<keyword evidence="2" id="KW-1185">Reference proteome</keyword>
<dbReference type="RefSeq" id="YP_010760888.1">
    <property type="nucleotide sequence ID" value="NC_073588.1"/>
</dbReference>
<sequence>MTASLTFTKKAEDKKAGMTLLELQDFVNEAIRANADPLKPVKVTTGFRLQIQTLTAESDGE</sequence>
<accession>A0A3G2KI65</accession>
<dbReference type="GeneID" id="80033985"/>
<dbReference type="KEGG" id="vg:80033985"/>
<evidence type="ECO:0000313" key="2">
    <source>
        <dbReference type="Proteomes" id="UP000267628"/>
    </source>
</evidence>
<evidence type="ECO:0000313" key="1">
    <source>
        <dbReference type="EMBL" id="AYN58679.1"/>
    </source>
</evidence>
<name>A0A3G2KI65_9CAUD</name>
<reference evidence="1 2" key="1">
    <citation type="submission" date="2018-09" db="EMBL/GenBank/DDBJ databases">
        <authorList>
            <person name="Zack K."/>
            <person name="Stoner T.H."/>
            <person name="Garlena R.A."/>
            <person name="Russell D.A."/>
            <person name="Pope W.H."/>
            <person name="Jacobs-Sera D."/>
            <person name="Hatfull G.F."/>
        </authorList>
    </citation>
    <scope>NUCLEOTIDE SEQUENCE [LARGE SCALE GENOMIC DNA]</scope>
</reference>
<proteinExistence type="predicted"/>
<dbReference type="Proteomes" id="UP000267628">
    <property type="component" value="Segment"/>
</dbReference>
<protein>
    <submittedName>
        <fullName evidence="1">Uncharacterized protein</fullName>
    </submittedName>
</protein>